<feature type="region of interest" description="Disordered" evidence="1">
    <location>
        <begin position="273"/>
        <end position="326"/>
    </location>
</feature>
<feature type="region of interest" description="Disordered" evidence="1">
    <location>
        <begin position="33"/>
        <end position="259"/>
    </location>
</feature>
<dbReference type="InterPro" id="IPR033194">
    <property type="entry name" value="MFAP1"/>
</dbReference>
<feature type="compositionally biased region" description="Basic and acidic residues" evidence="1">
    <location>
        <begin position="87"/>
        <end position="97"/>
    </location>
</feature>
<gene>
    <name evidence="3" type="ORF">CYCCA115_LOCUS20119</name>
</gene>
<evidence type="ECO:0000259" key="2">
    <source>
        <dbReference type="Pfam" id="PF06991"/>
    </source>
</evidence>
<dbReference type="AlphaFoldDB" id="A0AAD2JMI2"/>
<protein>
    <recommendedName>
        <fullName evidence="2">Micro-fibrillar-associated protein 1 C-terminal domain-containing protein</fullName>
    </recommendedName>
</protein>
<evidence type="ECO:0000313" key="3">
    <source>
        <dbReference type="EMBL" id="CAJ1963341.1"/>
    </source>
</evidence>
<feature type="compositionally biased region" description="Polar residues" evidence="1">
    <location>
        <begin position="121"/>
        <end position="133"/>
    </location>
</feature>
<sequence length="494" mass="55763">MDAFLRRPSIDGSASQSSFAGVHFAQLKNTKNEKRFDALSPAETAAHLAQKPSSSQPKDKARRHRTNRVLEHHQFAAELLQSGQSSKESELQNRNESDSEDSFGARQQATSRRSRIVPKEVSNSGNLTLTGQNKARHLYASSSSESEFDECTVLDRRTPAENSDDEALSQRKQRRKRILGSELVVPSSGSRPLTHAPPSALEGKRPLGHHDFPQPAPENTSESSGTSSRGPESSTSGDSSRSDDESSARDSATPVVFIPRKIRNLEKSFDLLQEADEKRSRKKAEKSHNRKLESRAMVARQVAVSTRNTDHDYTEESYGASNGIPDDGNDSNEELLVMHCEAWELREIERVLTTLQQEREKESRRLAYERRKQLTDEQVMNEDIESARYAQPGKNRLEKAANTSRYYHRGAYYMDDEEWDDSDVRYKSAEYAKAMTGEDKIDKSRLPEILQRNKFGFARQNTKYKGLAAEDTSDARLQILPIVGRKRPCSTKEN</sequence>
<feature type="domain" description="Micro-fibrillar-associated protein 1 C-terminal" evidence="2">
    <location>
        <begin position="243"/>
        <end position="472"/>
    </location>
</feature>
<organism evidence="3 4">
    <name type="scientific">Cylindrotheca closterium</name>
    <dbReference type="NCBI Taxonomy" id="2856"/>
    <lineage>
        <taxon>Eukaryota</taxon>
        <taxon>Sar</taxon>
        <taxon>Stramenopiles</taxon>
        <taxon>Ochrophyta</taxon>
        <taxon>Bacillariophyta</taxon>
        <taxon>Bacillariophyceae</taxon>
        <taxon>Bacillariophycidae</taxon>
        <taxon>Bacillariales</taxon>
        <taxon>Bacillariaceae</taxon>
        <taxon>Cylindrotheca</taxon>
    </lineage>
</organism>
<evidence type="ECO:0000256" key="1">
    <source>
        <dbReference type="SAM" id="MobiDB-lite"/>
    </source>
</evidence>
<reference evidence="3" key="1">
    <citation type="submission" date="2023-08" db="EMBL/GenBank/DDBJ databases">
        <authorList>
            <person name="Audoor S."/>
            <person name="Bilcke G."/>
        </authorList>
    </citation>
    <scope>NUCLEOTIDE SEQUENCE</scope>
</reference>
<comment type="caution">
    <text evidence="3">The sequence shown here is derived from an EMBL/GenBank/DDBJ whole genome shotgun (WGS) entry which is preliminary data.</text>
</comment>
<feature type="compositionally biased region" description="Basic and acidic residues" evidence="1">
    <location>
        <begin position="202"/>
        <end position="212"/>
    </location>
</feature>
<dbReference type="EMBL" id="CAKOGP040002139">
    <property type="protein sequence ID" value="CAJ1963341.1"/>
    <property type="molecule type" value="Genomic_DNA"/>
</dbReference>
<dbReference type="Pfam" id="PF06991">
    <property type="entry name" value="MFAP1"/>
    <property type="match status" value="1"/>
</dbReference>
<feature type="compositionally biased region" description="Low complexity" evidence="1">
    <location>
        <begin position="220"/>
        <end position="239"/>
    </location>
</feature>
<evidence type="ECO:0000313" key="4">
    <source>
        <dbReference type="Proteomes" id="UP001295423"/>
    </source>
</evidence>
<dbReference type="PANTHER" id="PTHR15327">
    <property type="entry name" value="MICROFIBRIL-ASSOCIATED PROTEIN"/>
    <property type="match status" value="1"/>
</dbReference>
<keyword evidence="4" id="KW-1185">Reference proteome</keyword>
<name>A0AAD2JMI2_9STRA</name>
<proteinExistence type="predicted"/>
<feature type="region of interest" description="Disordered" evidence="1">
    <location>
        <begin position="1"/>
        <end position="21"/>
    </location>
</feature>
<dbReference type="Proteomes" id="UP001295423">
    <property type="component" value="Unassembled WGS sequence"/>
</dbReference>
<dbReference type="InterPro" id="IPR009730">
    <property type="entry name" value="MFAP1_C"/>
</dbReference>
<accession>A0AAD2JMI2</accession>